<accession>A0A7W5ALQ6</accession>
<evidence type="ECO:0000313" key="3">
    <source>
        <dbReference type="Proteomes" id="UP000590749"/>
    </source>
</evidence>
<evidence type="ECO:0000256" key="1">
    <source>
        <dbReference type="SAM" id="Phobius"/>
    </source>
</evidence>
<sequence length="48" mass="5215">MMPIQEEVEVDHAVLPVPEAAAASPWALITVAAGAVVSVLLRRRHRRT</sequence>
<keyword evidence="3" id="KW-1185">Reference proteome</keyword>
<organism evidence="2 3">
    <name type="scientific">Actinoplanes campanulatus</name>
    <dbReference type="NCBI Taxonomy" id="113559"/>
    <lineage>
        <taxon>Bacteria</taxon>
        <taxon>Bacillati</taxon>
        <taxon>Actinomycetota</taxon>
        <taxon>Actinomycetes</taxon>
        <taxon>Micromonosporales</taxon>
        <taxon>Micromonosporaceae</taxon>
        <taxon>Actinoplanes</taxon>
    </lineage>
</organism>
<feature type="transmembrane region" description="Helical" evidence="1">
    <location>
        <begin position="20"/>
        <end position="41"/>
    </location>
</feature>
<dbReference type="RefSeq" id="WP_183224656.1">
    <property type="nucleotide sequence ID" value="NZ_BMPW01000017.1"/>
</dbReference>
<comment type="caution">
    <text evidence="2">The sequence shown here is derived from an EMBL/GenBank/DDBJ whole genome shotgun (WGS) entry which is preliminary data.</text>
</comment>
<name>A0A7W5ALQ6_9ACTN</name>
<proteinExistence type="predicted"/>
<reference evidence="2 3" key="1">
    <citation type="submission" date="2020-08" db="EMBL/GenBank/DDBJ databases">
        <title>Genomic Encyclopedia of Type Strains, Phase III (KMG-III): the genomes of soil and plant-associated and newly described type strains.</title>
        <authorList>
            <person name="Whitman W."/>
        </authorList>
    </citation>
    <scope>NUCLEOTIDE SEQUENCE [LARGE SCALE GENOMIC DNA]</scope>
    <source>
        <strain evidence="2 3">CECT 3287</strain>
    </source>
</reference>
<protein>
    <submittedName>
        <fullName evidence="2">Uncharacterized protein</fullName>
    </submittedName>
</protein>
<gene>
    <name evidence="2" type="ORF">FHR83_006281</name>
</gene>
<keyword evidence="1" id="KW-0812">Transmembrane</keyword>
<dbReference type="EMBL" id="JACHXF010000015">
    <property type="protein sequence ID" value="MBB3098582.1"/>
    <property type="molecule type" value="Genomic_DNA"/>
</dbReference>
<dbReference type="AlphaFoldDB" id="A0A7W5ALQ6"/>
<dbReference type="Proteomes" id="UP000590749">
    <property type="component" value="Unassembled WGS sequence"/>
</dbReference>
<evidence type="ECO:0000313" key="2">
    <source>
        <dbReference type="EMBL" id="MBB3098582.1"/>
    </source>
</evidence>
<keyword evidence="1" id="KW-0472">Membrane</keyword>
<keyword evidence="1" id="KW-1133">Transmembrane helix</keyword>